<accession>A0ABM6RRG6</accession>
<gene>
    <name evidence="1" type="ORF">BXT84_08050</name>
</gene>
<sequence length="282" mass="31554">MVTSRKRWQTWITGLLLTSLAIWGIRFLAHPAVTPFLIYYGWIPQTRSHEDQWIRKVSGYRIIVLGGGDEWSASGDKVACAHVIKALPHTTFYGYVDIGVTDHQPDHTLTVIGRDLRAWKKLGVQGVLLDCAGASYGVSQSRLRTAVGLAHDQDLKVLLNSWNPQTALVAGLRRNDGWLAENWVIDQGRVVNPSSSQENLTMLPRLRAKHIAIWMTATDSAAPSPTWAQNWAWVTVSRIHGQYIAVAGPDYSSHSNKVLSCASWAYEFIPFGDILHMINRLF</sequence>
<evidence type="ECO:0000313" key="2">
    <source>
        <dbReference type="Proteomes" id="UP000325292"/>
    </source>
</evidence>
<proteinExistence type="predicted"/>
<evidence type="ECO:0000313" key="1">
    <source>
        <dbReference type="EMBL" id="AUW93903.1"/>
    </source>
</evidence>
<name>A0ABM6RRG6_9FIRM</name>
<organism evidence="1 2">
    <name type="scientific">Sulfobacillus thermotolerans</name>
    <dbReference type="NCBI Taxonomy" id="338644"/>
    <lineage>
        <taxon>Bacteria</taxon>
        <taxon>Bacillati</taxon>
        <taxon>Bacillota</taxon>
        <taxon>Clostridia</taxon>
        <taxon>Eubacteriales</taxon>
        <taxon>Clostridiales Family XVII. Incertae Sedis</taxon>
        <taxon>Sulfobacillus</taxon>
    </lineage>
</organism>
<dbReference type="Proteomes" id="UP000325292">
    <property type="component" value="Chromosome"/>
</dbReference>
<protein>
    <recommendedName>
        <fullName evidence="3">SGNH hydrolase-type esterase domain-containing protein</fullName>
    </recommendedName>
</protein>
<reference evidence="1 2" key="1">
    <citation type="journal article" date="2019" name="Sci. Rep.">
        <title>Sulfobacillus thermotolerans: new insights into resistance and metabolic capacities of acidophilic chemolithotrophs.</title>
        <authorList>
            <person name="Panyushkina A.E."/>
            <person name="Babenko V.V."/>
            <person name="Nikitina A.S."/>
            <person name="Selezneva O.V."/>
            <person name="Tsaplina I.A."/>
            <person name="Letarova M.A."/>
            <person name="Kostryukova E.S."/>
            <person name="Letarov A.V."/>
        </authorList>
    </citation>
    <scope>NUCLEOTIDE SEQUENCE [LARGE SCALE GENOMIC DNA]</scope>
    <source>
        <strain evidence="1 2">Kr1</strain>
    </source>
</reference>
<evidence type="ECO:0008006" key="3">
    <source>
        <dbReference type="Google" id="ProtNLM"/>
    </source>
</evidence>
<keyword evidence="2" id="KW-1185">Reference proteome</keyword>
<dbReference type="EMBL" id="CP019454">
    <property type="protein sequence ID" value="AUW93903.1"/>
    <property type="molecule type" value="Genomic_DNA"/>
</dbReference>